<organism evidence="1 2">
    <name type="scientific">Cupriavidus pampae</name>
    <dbReference type="NCBI Taxonomy" id="659251"/>
    <lineage>
        <taxon>Bacteria</taxon>
        <taxon>Pseudomonadati</taxon>
        <taxon>Pseudomonadota</taxon>
        <taxon>Betaproteobacteria</taxon>
        <taxon>Burkholderiales</taxon>
        <taxon>Burkholderiaceae</taxon>
        <taxon>Cupriavidus</taxon>
    </lineage>
</organism>
<keyword evidence="2" id="KW-1185">Reference proteome</keyword>
<evidence type="ECO:0000313" key="1">
    <source>
        <dbReference type="EMBL" id="CAG9185912.1"/>
    </source>
</evidence>
<accession>A0ABM8XZM0</accession>
<dbReference type="Pfam" id="PF13327">
    <property type="entry name" value="T3SS_LEE_assoc"/>
    <property type="match status" value="1"/>
</dbReference>
<dbReference type="InterPro" id="IPR025292">
    <property type="entry name" value="T3SS_LEE_assoc"/>
</dbReference>
<dbReference type="EMBL" id="CAJZAG010000016">
    <property type="protein sequence ID" value="CAG9185912.1"/>
    <property type="molecule type" value="Genomic_DNA"/>
</dbReference>
<proteinExistence type="predicted"/>
<dbReference type="RefSeq" id="WP_223995231.1">
    <property type="nucleotide sequence ID" value="NZ_CAJZAG010000016.1"/>
</dbReference>
<dbReference type="Proteomes" id="UP000706525">
    <property type="component" value="Unassembled WGS sequence"/>
</dbReference>
<sequence length="209" mass="23062">MSSNKQADVPPSRETRQICPGVARLHVLGWQPGAFLSGEWWDELDLAAWRIDYHSAASCRRAIDRLIVKRRGFPSGPLPAALSVSQRRLLELETRLPGLLAAMGFYALGQPRLLHMRSVREELAVVLDEQALNQLAILTPQRTVSEPFSVFSGMCGLLLGLGTSWMQRDHGACAAWQSLAIRFPPPAAHASLPPDTDGAEALFRLSRFL</sequence>
<name>A0ABM8XZM0_9BURK</name>
<protein>
    <submittedName>
        <fullName evidence="1">Uncharacterized protein</fullName>
    </submittedName>
</protein>
<reference evidence="1 2" key="1">
    <citation type="submission" date="2021-08" db="EMBL/GenBank/DDBJ databases">
        <authorList>
            <person name="Peeters C."/>
        </authorList>
    </citation>
    <scope>NUCLEOTIDE SEQUENCE [LARGE SCALE GENOMIC DNA]</scope>
    <source>
        <strain evidence="1 2">LMG 32289</strain>
    </source>
</reference>
<evidence type="ECO:0000313" key="2">
    <source>
        <dbReference type="Proteomes" id="UP000706525"/>
    </source>
</evidence>
<gene>
    <name evidence="1" type="ORF">LMG32289_06157</name>
</gene>
<comment type="caution">
    <text evidence="1">The sequence shown here is derived from an EMBL/GenBank/DDBJ whole genome shotgun (WGS) entry which is preliminary data.</text>
</comment>